<evidence type="ECO:0000313" key="1">
    <source>
        <dbReference type="EMBL" id="TVU06591.1"/>
    </source>
</evidence>
<dbReference type="Proteomes" id="UP000324897">
    <property type="component" value="Unassembled WGS sequence"/>
</dbReference>
<dbReference type="AlphaFoldDB" id="A0A5J9T7Q9"/>
<evidence type="ECO:0000313" key="2">
    <source>
        <dbReference type="Proteomes" id="UP000324897"/>
    </source>
</evidence>
<dbReference type="Gramene" id="TVU06591">
    <property type="protein sequence ID" value="TVU06591"/>
    <property type="gene ID" value="EJB05_49814"/>
</dbReference>
<feature type="non-terminal residue" evidence="1">
    <location>
        <position position="1"/>
    </location>
</feature>
<keyword evidence="2" id="KW-1185">Reference proteome</keyword>
<dbReference type="EMBL" id="RWGY01000051">
    <property type="protein sequence ID" value="TVU06591.1"/>
    <property type="molecule type" value="Genomic_DNA"/>
</dbReference>
<gene>
    <name evidence="1" type="ORF">EJB05_49814</name>
</gene>
<reference evidence="1 2" key="1">
    <citation type="journal article" date="2019" name="Sci. Rep.">
        <title>A high-quality genome of Eragrostis curvula grass provides insights into Poaceae evolution and supports new strategies to enhance forage quality.</title>
        <authorList>
            <person name="Carballo J."/>
            <person name="Santos B.A.C.M."/>
            <person name="Zappacosta D."/>
            <person name="Garbus I."/>
            <person name="Selva J.P."/>
            <person name="Gallo C.A."/>
            <person name="Diaz A."/>
            <person name="Albertini E."/>
            <person name="Caccamo M."/>
            <person name="Echenique V."/>
        </authorList>
    </citation>
    <scope>NUCLEOTIDE SEQUENCE [LARGE SCALE GENOMIC DNA]</scope>
    <source>
        <strain evidence="2">cv. Victoria</strain>
        <tissue evidence="1">Leaf</tissue>
    </source>
</reference>
<proteinExistence type="predicted"/>
<sequence length="70" mass="7774">MSRCAPSTRASRPDLRRPGLLRHPRCRLQLPRTAPPCRHNCSVCSVAIHSASTIGVLGADKLWKSEEKKI</sequence>
<accession>A0A5J9T7Q9</accession>
<name>A0A5J9T7Q9_9POAL</name>
<comment type="caution">
    <text evidence="1">The sequence shown here is derived from an EMBL/GenBank/DDBJ whole genome shotgun (WGS) entry which is preliminary data.</text>
</comment>
<protein>
    <submittedName>
        <fullName evidence="1">Uncharacterized protein</fullName>
    </submittedName>
</protein>
<organism evidence="1 2">
    <name type="scientific">Eragrostis curvula</name>
    <name type="common">weeping love grass</name>
    <dbReference type="NCBI Taxonomy" id="38414"/>
    <lineage>
        <taxon>Eukaryota</taxon>
        <taxon>Viridiplantae</taxon>
        <taxon>Streptophyta</taxon>
        <taxon>Embryophyta</taxon>
        <taxon>Tracheophyta</taxon>
        <taxon>Spermatophyta</taxon>
        <taxon>Magnoliopsida</taxon>
        <taxon>Liliopsida</taxon>
        <taxon>Poales</taxon>
        <taxon>Poaceae</taxon>
        <taxon>PACMAD clade</taxon>
        <taxon>Chloridoideae</taxon>
        <taxon>Eragrostideae</taxon>
        <taxon>Eragrostidinae</taxon>
        <taxon>Eragrostis</taxon>
    </lineage>
</organism>